<evidence type="ECO:0000256" key="6">
    <source>
        <dbReference type="SAM" id="SignalP"/>
    </source>
</evidence>
<feature type="chain" id="PRO_5046665934" evidence="6">
    <location>
        <begin position="26"/>
        <end position="452"/>
    </location>
</feature>
<dbReference type="Pfam" id="PF01547">
    <property type="entry name" value="SBP_bac_1"/>
    <property type="match status" value="1"/>
</dbReference>
<protein>
    <submittedName>
        <fullName evidence="7">Sugar ABC transporter substrate-binding protein</fullName>
    </submittedName>
</protein>
<keyword evidence="4" id="KW-0564">Palmitate</keyword>
<sequence length="452" mass="49426">MHARRIRIALTALATAALLVTTACTGSGGEGADARNSLGDGPVHLTFWSSLRGSQEVVDAFNKSQDRIRVDFEQVPSGQLGGYAKLSNAARAGNAPDVATIEYPQVPGFAIDGVARDLTPLMSDRLRSKLLPQALALTTFEKRTFSVPQDVEPMVYLYRRDLFKKHGIKVPRTWEEFEKAAAQVKRAEPGSRIATFPTDGGHHLAGFAWQAGARWFDTSDSTWTVSMTDKPTRKVTSYWQRLIDRKLVFLNSVDTQAGTAQVGRGEVFGKLTGAWDAGGTMAAQPAQKGKWGVAPLPQWERDLKRGKPRVGTHGGSTFAVTKDSEHPKEAMEFIEWQVSSPASWRARLSSGISSQYPAAKGLLPVVRKAMDTDFFAGQDIYRLFRREAGHISRDWTWGPRMTATLKTLQDGLARAGGGDGTVLGAVEEAQRSTMPDLKSLGLDARLREGGRR</sequence>
<evidence type="ECO:0000256" key="2">
    <source>
        <dbReference type="ARBA" id="ARBA00022729"/>
    </source>
</evidence>
<dbReference type="PROSITE" id="PS51257">
    <property type="entry name" value="PROKAR_LIPOPROTEIN"/>
    <property type="match status" value="1"/>
</dbReference>
<keyword evidence="2 6" id="KW-0732">Signal</keyword>
<keyword evidence="1" id="KW-1003">Cell membrane</keyword>
<comment type="caution">
    <text evidence="7">The sequence shown here is derived from an EMBL/GenBank/DDBJ whole genome shotgun (WGS) entry which is preliminary data.</text>
</comment>
<accession>A0ABT6ZWR5</accession>
<keyword evidence="8" id="KW-1185">Reference proteome</keyword>
<dbReference type="InterPro" id="IPR006059">
    <property type="entry name" value="SBP"/>
</dbReference>
<evidence type="ECO:0000256" key="5">
    <source>
        <dbReference type="ARBA" id="ARBA00023288"/>
    </source>
</evidence>
<dbReference type="RefSeq" id="WP_274039538.1">
    <property type="nucleotide sequence ID" value="NZ_JANCPR020000014.1"/>
</dbReference>
<proteinExistence type="predicted"/>
<dbReference type="Gene3D" id="3.40.190.10">
    <property type="entry name" value="Periplasmic binding protein-like II"/>
    <property type="match status" value="1"/>
</dbReference>
<keyword evidence="5" id="KW-0449">Lipoprotein</keyword>
<dbReference type="InterPro" id="IPR050490">
    <property type="entry name" value="Bact_solute-bd_prot1"/>
</dbReference>
<name>A0ABT6ZWR5_9ACTN</name>
<reference evidence="7 8" key="1">
    <citation type="submission" date="2023-05" db="EMBL/GenBank/DDBJ databases">
        <title>Streptantibioticus silvisoli sp. nov., acidotolerant actinomycetes 1 from pine litter.</title>
        <authorList>
            <person name="Swiecimska M."/>
            <person name="Golinska P."/>
            <person name="Sangal V."/>
            <person name="Wachnowicz B."/>
            <person name="Goodfellow M."/>
        </authorList>
    </citation>
    <scope>NUCLEOTIDE SEQUENCE [LARGE SCALE GENOMIC DNA]</scope>
    <source>
        <strain evidence="7 8">DSM 42109</strain>
    </source>
</reference>
<evidence type="ECO:0000256" key="3">
    <source>
        <dbReference type="ARBA" id="ARBA00023136"/>
    </source>
</evidence>
<dbReference type="PANTHER" id="PTHR43649:SF33">
    <property type="entry name" value="POLYGALACTURONAN_RHAMNOGALACTURONAN-BINDING PROTEIN YTCQ"/>
    <property type="match status" value="1"/>
</dbReference>
<gene>
    <name evidence="7" type="ORF">NMN56_016395</name>
</gene>
<dbReference type="Proteomes" id="UP001214441">
    <property type="component" value="Unassembled WGS sequence"/>
</dbReference>
<evidence type="ECO:0000313" key="8">
    <source>
        <dbReference type="Proteomes" id="UP001214441"/>
    </source>
</evidence>
<dbReference type="SUPFAM" id="SSF53850">
    <property type="entry name" value="Periplasmic binding protein-like II"/>
    <property type="match status" value="1"/>
</dbReference>
<keyword evidence="3" id="KW-0472">Membrane</keyword>
<feature type="signal peptide" evidence="6">
    <location>
        <begin position="1"/>
        <end position="25"/>
    </location>
</feature>
<evidence type="ECO:0000256" key="1">
    <source>
        <dbReference type="ARBA" id="ARBA00022475"/>
    </source>
</evidence>
<dbReference type="PANTHER" id="PTHR43649">
    <property type="entry name" value="ARABINOSE-BINDING PROTEIN-RELATED"/>
    <property type="match status" value="1"/>
</dbReference>
<organism evidence="7 8">
    <name type="scientific">Streptomyces iconiensis</name>
    <dbReference type="NCBI Taxonomy" id="1384038"/>
    <lineage>
        <taxon>Bacteria</taxon>
        <taxon>Bacillati</taxon>
        <taxon>Actinomycetota</taxon>
        <taxon>Actinomycetes</taxon>
        <taxon>Kitasatosporales</taxon>
        <taxon>Streptomycetaceae</taxon>
        <taxon>Streptomyces</taxon>
    </lineage>
</organism>
<evidence type="ECO:0000256" key="4">
    <source>
        <dbReference type="ARBA" id="ARBA00023139"/>
    </source>
</evidence>
<dbReference type="EMBL" id="JANCPR020000014">
    <property type="protein sequence ID" value="MDJ1133515.1"/>
    <property type="molecule type" value="Genomic_DNA"/>
</dbReference>
<evidence type="ECO:0000313" key="7">
    <source>
        <dbReference type="EMBL" id="MDJ1133515.1"/>
    </source>
</evidence>
<dbReference type="CDD" id="cd13585">
    <property type="entry name" value="PBP2_TMBP_like"/>
    <property type="match status" value="1"/>
</dbReference>